<dbReference type="EMBL" id="BARU01006647">
    <property type="protein sequence ID" value="GAH34896.1"/>
    <property type="molecule type" value="Genomic_DNA"/>
</dbReference>
<dbReference type="InterPro" id="IPR001406">
    <property type="entry name" value="PsdUridine_synth_TruA"/>
</dbReference>
<dbReference type="Pfam" id="PF01416">
    <property type="entry name" value="PseudoU_synth_1"/>
    <property type="match status" value="1"/>
</dbReference>
<dbReference type="InterPro" id="IPR020097">
    <property type="entry name" value="PsdUridine_synth_TruA_a/b_dom"/>
</dbReference>
<dbReference type="GO" id="GO:0003723">
    <property type="term" value="F:RNA binding"/>
    <property type="evidence" value="ECO:0007669"/>
    <property type="project" value="InterPro"/>
</dbReference>
<dbReference type="InterPro" id="IPR020095">
    <property type="entry name" value="PsdUridine_synth_TruA_C"/>
</dbReference>
<dbReference type="SUPFAM" id="SSF55120">
    <property type="entry name" value="Pseudouridine synthase"/>
    <property type="match status" value="1"/>
</dbReference>
<dbReference type="GO" id="GO:0031119">
    <property type="term" value="P:tRNA pseudouridine synthesis"/>
    <property type="evidence" value="ECO:0007669"/>
    <property type="project" value="TreeGrafter"/>
</dbReference>
<protein>
    <recommendedName>
        <fullName evidence="4">Pseudouridine synthase I TruA alpha/beta domain-containing protein</fullName>
    </recommendedName>
</protein>
<keyword evidence="3" id="KW-0413">Isomerase</keyword>
<gene>
    <name evidence="5" type="ORF">S03H2_13084</name>
</gene>
<feature type="domain" description="Pseudouridine synthase I TruA alpha/beta" evidence="4">
    <location>
        <begin position="12"/>
        <end position="114"/>
    </location>
</feature>
<sequence length="119" mass="12876">PKMLDIQPMNEACQLIQGEHDFASFASSLDGSKSTLRNVYEAGIEKKGDFTVFRIVANSFLPHQVRSTVGLLIRLGLGKIGIEGFRDIMEARSLGLAGPLSPACGLCLKRVNYPKPLGS</sequence>
<comment type="caution">
    <text evidence="5">The sequence shown here is derived from an EMBL/GenBank/DDBJ whole genome shotgun (WGS) entry which is preliminary data.</text>
</comment>
<accession>X1ENC5</accession>
<evidence type="ECO:0000256" key="2">
    <source>
        <dbReference type="ARBA" id="ARBA00022694"/>
    </source>
</evidence>
<comment type="similarity">
    <text evidence="1">Belongs to the tRNA pseudouridine synthase TruA family.</text>
</comment>
<keyword evidence="2" id="KW-0819">tRNA processing</keyword>
<dbReference type="GO" id="GO:0009982">
    <property type="term" value="F:pseudouridine synthase activity"/>
    <property type="evidence" value="ECO:0007669"/>
    <property type="project" value="InterPro"/>
</dbReference>
<proteinExistence type="inferred from homology"/>
<feature type="non-terminal residue" evidence="5">
    <location>
        <position position="1"/>
    </location>
</feature>
<dbReference type="PANTHER" id="PTHR11142">
    <property type="entry name" value="PSEUDOURIDYLATE SYNTHASE"/>
    <property type="match status" value="1"/>
</dbReference>
<dbReference type="AlphaFoldDB" id="X1ENC5"/>
<evidence type="ECO:0000256" key="3">
    <source>
        <dbReference type="ARBA" id="ARBA00023235"/>
    </source>
</evidence>
<dbReference type="Gene3D" id="3.30.70.660">
    <property type="entry name" value="Pseudouridine synthase I, catalytic domain, C-terminal subdomain"/>
    <property type="match status" value="1"/>
</dbReference>
<reference evidence="5" key="1">
    <citation type="journal article" date="2014" name="Front. Microbiol.">
        <title>High frequency of phylogenetically diverse reductive dehalogenase-homologous genes in deep subseafloor sedimentary metagenomes.</title>
        <authorList>
            <person name="Kawai M."/>
            <person name="Futagami T."/>
            <person name="Toyoda A."/>
            <person name="Takaki Y."/>
            <person name="Nishi S."/>
            <person name="Hori S."/>
            <person name="Arai W."/>
            <person name="Tsubouchi T."/>
            <person name="Morono Y."/>
            <person name="Uchiyama I."/>
            <person name="Ito T."/>
            <person name="Fujiyama A."/>
            <person name="Inagaki F."/>
            <person name="Takami H."/>
        </authorList>
    </citation>
    <scope>NUCLEOTIDE SEQUENCE</scope>
    <source>
        <strain evidence="5">Expedition CK06-06</strain>
    </source>
</reference>
<dbReference type="InterPro" id="IPR020103">
    <property type="entry name" value="PsdUridine_synth_cat_dom_sf"/>
</dbReference>
<evidence type="ECO:0000256" key="1">
    <source>
        <dbReference type="ARBA" id="ARBA00009375"/>
    </source>
</evidence>
<name>X1ENC5_9ZZZZ</name>
<dbReference type="PANTHER" id="PTHR11142:SF0">
    <property type="entry name" value="TRNA PSEUDOURIDINE SYNTHASE-LIKE 1"/>
    <property type="match status" value="1"/>
</dbReference>
<organism evidence="5">
    <name type="scientific">marine sediment metagenome</name>
    <dbReference type="NCBI Taxonomy" id="412755"/>
    <lineage>
        <taxon>unclassified sequences</taxon>
        <taxon>metagenomes</taxon>
        <taxon>ecological metagenomes</taxon>
    </lineage>
</organism>
<evidence type="ECO:0000313" key="5">
    <source>
        <dbReference type="EMBL" id="GAH34896.1"/>
    </source>
</evidence>
<evidence type="ECO:0000259" key="4">
    <source>
        <dbReference type="Pfam" id="PF01416"/>
    </source>
</evidence>